<evidence type="ECO:0000313" key="9">
    <source>
        <dbReference type="Proteomes" id="UP001357485"/>
    </source>
</evidence>
<keyword evidence="7" id="KW-0812">Transmembrane</keyword>
<keyword evidence="9" id="KW-1185">Reference proteome</keyword>
<dbReference type="PANTHER" id="PTHR43562:SF3">
    <property type="entry name" value="SODIUM ION_PROTON EXCHANGER (EUROFUNG)"/>
    <property type="match status" value="1"/>
</dbReference>
<keyword evidence="7" id="KW-1133">Transmembrane helix</keyword>
<reference evidence="8 9" key="1">
    <citation type="submission" date="2023-08" db="EMBL/GenBank/DDBJ databases">
        <title>Black Yeasts Isolated from many extreme environments.</title>
        <authorList>
            <person name="Coleine C."/>
            <person name="Stajich J.E."/>
            <person name="Selbmann L."/>
        </authorList>
    </citation>
    <scope>NUCLEOTIDE SEQUENCE [LARGE SCALE GENOMIC DNA]</scope>
    <source>
        <strain evidence="8 9">CCFEE 536</strain>
    </source>
</reference>
<dbReference type="PANTHER" id="PTHR43562">
    <property type="entry name" value="NAPA-TYPE SODIUM/HYDROGEN ANTIPORTER"/>
    <property type="match status" value="1"/>
</dbReference>
<dbReference type="EMBL" id="JAVRRA010016461">
    <property type="protein sequence ID" value="KAK5201891.1"/>
    <property type="molecule type" value="Genomic_DNA"/>
</dbReference>
<comment type="caution">
    <text evidence="8">The sequence shown here is derived from an EMBL/GenBank/DDBJ whole genome shotgun (WGS) entry which is preliminary data.</text>
</comment>
<sequence>MDDVVGLVMVQVISNLGGGGSSFSAITVVRPIAVSLGLAIITPLVCRYLAKPLTLWLNGRRESNVNGLLHKSLHRRASALLVHTAILLGLVTGATYAGTSSFFAAYLAGASISWWDSEVAHFSVKMVDTKAGNQNTPVPGPLQPPEQASLQSDATEGAIQTAVENTCVNASGLRESEPPVGIKGKPSSLEKPSRTAFTGELIYLKYYHPAVQRVLKPFFFASIGFSVPISQMFTGSIVWRGIIYTILMVLGKLVCGLWLVRFDVPSSISIKLPKVSLPLTPHFWGMQKSPKAKSAKSSPQQEKMAAPSSAGISTEATPATEESPASMGPDAGGQSTEASASPEKSTRLRKPRSLYPAAILGSAMVARGEVGFLISSTAQSKGVLGSEVFLVATWAIVLCTILGPISVGLLVIVQGFGSRISAEQRLSGVGIVDAEDLKTSFETRKLSPPLTYT</sequence>
<evidence type="ECO:0000256" key="2">
    <source>
        <dbReference type="ARBA" id="ARBA00022449"/>
    </source>
</evidence>
<organism evidence="8 9">
    <name type="scientific">Cryomyces antarcticus</name>
    <dbReference type="NCBI Taxonomy" id="329879"/>
    <lineage>
        <taxon>Eukaryota</taxon>
        <taxon>Fungi</taxon>
        <taxon>Dikarya</taxon>
        <taxon>Ascomycota</taxon>
        <taxon>Pezizomycotina</taxon>
        <taxon>Dothideomycetes</taxon>
        <taxon>Dothideomycetes incertae sedis</taxon>
        <taxon>Cryomyces</taxon>
    </lineage>
</organism>
<evidence type="ECO:0000256" key="5">
    <source>
        <dbReference type="ARBA" id="ARBA00023201"/>
    </source>
</evidence>
<proteinExistence type="predicted"/>
<feature type="transmembrane region" description="Helical" evidence="7">
    <location>
        <begin position="394"/>
        <end position="416"/>
    </location>
</feature>
<feature type="transmembrane region" description="Helical" evidence="7">
    <location>
        <begin position="32"/>
        <end position="50"/>
    </location>
</feature>
<evidence type="ECO:0008006" key="10">
    <source>
        <dbReference type="Google" id="ProtNLM"/>
    </source>
</evidence>
<protein>
    <recommendedName>
        <fullName evidence="10">Cation/H+ exchanger domain-containing protein</fullName>
    </recommendedName>
</protein>
<feature type="transmembrane region" description="Helical" evidence="7">
    <location>
        <begin position="354"/>
        <end position="374"/>
    </location>
</feature>
<feature type="transmembrane region" description="Helical" evidence="7">
    <location>
        <begin position="80"/>
        <end position="108"/>
    </location>
</feature>
<keyword evidence="5" id="KW-0739">Sodium transport</keyword>
<dbReference type="Gene3D" id="1.20.1530.20">
    <property type="match status" value="3"/>
</dbReference>
<keyword evidence="2" id="KW-0050">Antiport</keyword>
<keyword evidence="3" id="KW-0915">Sodium</keyword>
<accession>A0ABR0LRT9</accession>
<feature type="region of interest" description="Disordered" evidence="6">
    <location>
        <begin position="289"/>
        <end position="349"/>
    </location>
</feature>
<feature type="compositionally biased region" description="Polar residues" evidence="6">
    <location>
        <begin position="333"/>
        <end position="343"/>
    </location>
</feature>
<keyword evidence="4" id="KW-0406">Ion transport</keyword>
<evidence type="ECO:0000256" key="6">
    <source>
        <dbReference type="SAM" id="MobiDB-lite"/>
    </source>
</evidence>
<feature type="transmembrane region" description="Helical" evidence="7">
    <location>
        <begin position="237"/>
        <end position="260"/>
    </location>
</feature>
<dbReference type="InterPro" id="IPR038770">
    <property type="entry name" value="Na+/solute_symporter_sf"/>
</dbReference>
<name>A0ABR0LRT9_9PEZI</name>
<gene>
    <name evidence="8" type="ORF">LTR16_001113</name>
</gene>
<evidence type="ECO:0000313" key="8">
    <source>
        <dbReference type="EMBL" id="KAK5201891.1"/>
    </source>
</evidence>
<evidence type="ECO:0000256" key="4">
    <source>
        <dbReference type="ARBA" id="ARBA00023065"/>
    </source>
</evidence>
<keyword evidence="7" id="KW-0472">Membrane</keyword>
<evidence type="ECO:0000256" key="1">
    <source>
        <dbReference type="ARBA" id="ARBA00022448"/>
    </source>
</evidence>
<keyword evidence="1" id="KW-0813">Transport</keyword>
<dbReference type="Proteomes" id="UP001357485">
    <property type="component" value="Unassembled WGS sequence"/>
</dbReference>
<evidence type="ECO:0000256" key="3">
    <source>
        <dbReference type="ARBA" id="ARBA00023053"/>
    </source>
</evidence>
<evidence type="ECO:0000256" key="7">
    <source>
        <dbReference type="SAM" id="Phobius"/>
    </source>
</evidence>